<dbReference type="EMBL" id="SNRY01002000">
    <property type="protein sequence ID" value="KAA6327396.1"/>
    <property type="molecule type" value="Genomic_DNA"/>
</dbReference>
<dbReference type="Pfam" id="PF02498">
    <property type="entry name" value="Bro-N"/>
    <property type="match status" value="1"/>
</dbReference>
<dbReference type="PANTHER" id="PTHR36180:SF2">
    <property type="entry name" value="BRO FAMILY PROTEIN"/>
    <property type="match status" value="1"/>
</dbReference>
<dbReference type="PROSITE" id="PS51750">
    <property type="entry name" value="BRO_N"/>
    <property type="match status" value="1"/>
</dbReference>
<organism evidence="2">
    <name type="scientific">termite gut metagenome</name>
    <dbReference type="NCBI Taxonomy" id="433724"/>
    <lineage>
        <taxon>unclassified sequences</taxon>
        <taxon>metagenomes</taxon>
        <taxon>organismal metagenomes</taxon>
    </lineage>
</organism>
<evidence type="ECO:0000259" key="1">
    <source>
        <dbReference type="PROSITE" id="PS51750"/>
    </source>
</evidence>
<dbReference type="InterPro" id="IPR003497">
    <property type="entry name" value="BRO_N_domain"/>
</dbReference>
<evidence type="ECO:0000313" key="2">
    <source>
        <dbReference type="EMBL" id="KAA6327396.1"/>
    </source>
</evidence>
<protein>
    <recommendedName>
        <fullName evidence="1">Bro-N domain-containing protein</fullName>
    </recommendedName>
</protein>
<sequence>MNTKIKIFESPDFGKIRTVLTESGESLFCLRDLCNALNLSNSKMVAKRLDEDERGKLNLPRDNQRTGNSLTIFVTESGMYAVILRSDKPEARQFRKWITSEVLPSIRKTGQYSNESLMQSKLDKRDEIIAFLKEDNERLFDMIKSMREEIKIQNNGVKLIFDQHCIVANMMMDKMFRKG</sequence>
<gene>
    <name evidence="2" type="ORF">EZS27_023619</name>
</gene>
<reference evidence="2" key="1">
    <citation type="submission" date="2019-03" db="EMBL/GenBank/DDBJ databases">
        <title>Single cell metagenomics reveals metabolic interactions within the superorganism composed of flagellate Streblomastix strix and complex community of Bacteroidetes bacteria on its surface.</title>
        <authorList>
            <person name="Treitli S.C."/>
            <person name="Kolisko M."/>
            <person name="Husnik F."/>
            <person name="Keeling P."/>
            <person name="Hampl V."/>
        </authorList>
    </citation>
    <scope>NUCLEOTIDE SEQUENCE</scope>
    <source>
        <strain evidence="2">STM</strain>
    </source>
</reference>
<comment type="caution">
    <text evidence="2">The sequence shown here is derived from an EMBL/GenBank/DDBJ whole genome shotgun (WGS) entry which is preliminary data.</text>
</comment>
<proteinExistence type="predicted"/>
<name>A0A5J4R0A1_9ZZZZ</name>
<dbReference type="AlphaFoldDB" id="A0A5J4R0A1"/>
<dbReference type="SMART" id="SM01040">
    <property type="entry name" value="Bro-N"/>
    <property type="match status" value="1"/>
</dbReference>
<dbReference type="PANTHER" id="PTHR36180">
    <property type="entry name" value="DNA-BINDING PROTEIN-RELATED-RELATED"/>
    <property type="match status" value="1"/>
</dbReference>
<accession>A0A5J4R0A1</accession>
<feature type="domain" description="Bro-N" evidence="1">
    <location>
        <begin position="2"/>
        <end position="110"/>
    </location>
</feature>